<reference evidence="1 2" key="1">
    <citation type="submission" date="2020-03" db="EMBL/GenBank/DDBJ databases">
        <title>Leucobacter sp. nov., isolated from beetles.</title>
        <authorList>
            <person name="Hyun D.-W."/>
            <person name="Bae J.-W."/>
        </authorList>
    </citation>
    <scope>NUCLEOTIDE SEQUENCE [LARGE SCALE GENOMIC DNA]</scope>
    <source>
        <strain evidence="1 2">HDW9B</strain>
    </source>
</reference>
<organism evidence="1 2">
    <name type="scientific">Leucobacter insecticola</name>
    <dbReference type="NCBI Taxonomy" id="2714934"/>
    <lineage>
        <taxon>Bacteria</taxon>
        <taxon>Bacillati</taxon>
        <taxon>Actinomycetota</taxon>
        <taxon>Actinomycetes</taxon>
        <taxon>Micrococcales</taxon>
        <taxon>Microbacteriaceae</taxon>
        <taxon>Leucobacter</taxon>
    </lineage>
</organism>
<proteinExistence type="predicted"/>
<dbReference type="EMBL" id="CP049934">
    <property type="protein sequence ID" value="QIM17116.1"/>
    <property type="molecule type" value="Genomic_DNA"/>
</dbReference>
<protein>
    <submittedName>
        <fullName evidence="1">Transposase</fullName>
    </submittedName>
</protein>
<keyword evidence="2" id="KW-1185">Reference proteome</keyword>
<evidence type="ECO:0000313" key="2">
    <source>
        <dbReference type="Proteomes" id="UP000501387"/>
    </source>
</evidence>
<dbReference type="InterPro" id="IPR051698">
    <property type="entry name" value="Transposase_11-like"/>
</dbReference>
<dbReference type="AlphaFoldDB" id="A0A6G8FL03"/>
<name>A0A6G8FL03_9MICO</name>
<dbReference type="Proteomes" id="UP000501387">
    <property type="component" value="Chromosome"/>
</dbReference>
<sequence length="109" mass="12208">MRSTEAREGKDAKSEIVYVVTNVPKRLARAAWIAGWVRKHWHIENRLHWVRDVTFAEDKSRICTGSSPKVMASLRNAAIGSHRLGGATNVAESLRYAGARPSRAWGRVI</sequence>
<gene>
    <name evidence="1" type="ORF">G7067_12990</name>
</gene>
<dbReference type="PANTHER" id="PTHR30298:SF0">
    <property type="entry name" value="PROTEIN YBFL-RELATED"/>
    <property type="match status" value="1"/>
</dbReference>
<evidence type="ECO:0000313" key="1">
    <source>
        <dbReference type="EMBL" id="QIM17116.1"/>
    </source>
</evidence>
<accession>A0A6G8FL03</accession>
<dbReference type="KEGG" id="lins:G7067_12990"/>
<dbReference type="PANTHER" id="PTHR30298">
    <property type="entry name" value="H REPEAT-ASSOCIATED PREDICTED TRANSPOSASE"/>
    <property type="match status" value="1"/>
</dbReference>